<keyword evidence="2" id="KW-1185">Reference proteome</keyword>
<dbReference type="EMBL" id="MU003771">
    <property type="protein sequence ID" value="KAF2724591.1"/>
    <property type="molecule type" value="Genomic_DNA"/>
</dbReference>
<gene>
    <name evidence="1" type="ORF">K431DRAFT_336833</name>
</gene>
<protein>
    <submittedName>
        <fullName evidence="1">Uncharacterized protein</fullName>
    </submittedName>
</protein>
<organism evidence="1 2">
    <name type="scientific">Polychaeton citri CBS 116435</name>
    <dbReference type="NCBI Taxonomy" id="1314669"/>
    <lineage>
        <taxon>Eukaryota</taxon>
        <taxon>Fungi</taxon>
        <taxon>Dikarya</taxon>
        <taxon>Ascomycota</taxon>
        <taxon>Pezizomycotina</taxon>
        <taxon>Dothideomycetes</taxon>
        <taxon>Dothideomycetidae</taxon>
        <taxon>Capnodiales</taxon>
        <taxon>Capnodiaceae</taxon>
        <taxon>Polychaeton</taxon>
    </lineage>
</organism>
<dbReference type="Proteomes" id="UP000799441">
    <property type="component" value="Unassembled WGS sequence"/>
</dbReference>
<evidence type="ECO:0000313" key="2">
    <source>
        <dbReference type="Proteomes" id="UP000799441"/>
    </source>
</evidence>
<evidence type="ECO:0000313" key="1">
    <source>
        <dbReference type="EMBL" id="KAF2724591.1"/>
    </source>
</evidence>
<comment type="caution">
    <text evidence="1">The sequence shown here is derived from an EMBL/GenBank/DDBJ whole genome shotgun (WGS) entry which is preliminary data.</text>
</comment>
<sequence length="613" mass="66691">MTSASTQSTLQRLQAHVAGAITNPHTPLDIVLPNHIAGDHLLGLIQQLSILLPQLQQDPTPAATLLTKLLDGFSFADVLAFDPPVDFCAGLQVGNYMASLNPADAATVASKPDVFLAIVRLWLCTTDTGVATQAFNVFVDLLKVDHAVQVPDSHIPRGGQGLVWKRVFSDPDIYSELFKVCSLNATSEVELSNSQKTVAQARLLEWIPVVAALDWNAVTRSHNIDIESRFKASSLLDFAASHMVDIKSDVLMYRCLIDFYSELLDATKPSRSEASSRAASAGLEYLITSGAHERTAAIFVQKPGVELDLIESMYLYGPAANYVAAYASTYHKHFLDSELQKEVHLRLMKSLTISPSKWAHGETPKHDLHVLASIPRSALLPGHLGAGDWSQSPLSLLPSKLTAPEVLSTLATVFHGPEQDTITYPLDSPMINFDSLDSTSASEGAAARAVYYHYIANNPRFWDDLAAHADTVALKELALASLQCFMAVATASWPVEQTIDKYVLPSSIAAPESATLALLTPPALENTLPYLFRPPRTFANLVGGRGDVESAAYKIATMKFDVLRVLRVRLASLTQEHPEQAYEDILSTIDKRLSDGPFSREGEIGGRIGTLEL</sequence>
<dbReference type="AlphaFoldDB" id="A0A9P4UTC5"/>
<dbReference type="OrthoDB" id="4538483at2759"/>
<proteinExistence type="predicted"/>
<accession>A0A9P4UTC5</accession>
<reference evidence="1" key="1">
    <citation type="journal article" date="2020" name="Stud. Mycol.">
        <title>101 Dothideomycetes genomes: a test case for predicting lifestyles and emergence of pathogens.</title>
        <authorList>
            <person name="Haridas S."/>
            <person name="Albert R."/>
            <person name="Binder M."/>
            <person name="Bloem J."/>
            <person name="Labutti K."/>
            <person name="Salamov A."/>
            <person name="Andreopoulos B."/>
            <person name="Baker S."/>
            <person name="Barry K."/>
            <person name="Bills G."/>
            <person name="Bluhm B."/>
            <person name="Cannon C."/>
            <person name="Castanera R."/>
            <person name="Culley D."/>
            <person name="Daum C."/>
            <person name="Ezra D."/>
            <person name="Gonzalez J."/>
            <person name="Henrissat B."/>
            <person name="Kuo A."/>
            <person name="Liang C."/>
            <person name="Lipzen A."/>
            <person name="Lutzoni F."/>
            <person name="Magnuson J."/>
            <person name="Mondo S."/>
            <person name="Nolan M."/>
            <person name="Ohm R."/>
            <person name="Pangilinan J."/>
            <person name="Park H.-J."/>
            <person name="Ramirez L."/>
            <person name="Alfaro M."/>
            <person name="Sun H."/>
            <person name="Tritt A."/>
            <person name="Yoshinaga Y."/>
            <person name="Zwiers L.-H."/>
            <person name="Turgeon B."/>
            <person name="Goodwin S."/>
            <person name="Spatafora J."/>
            <person name="Crous P."/>
            <person name="Grigoriev I."/>
        </authorList>
    </citation>
    <scope>NUCLEOTIDE SEQUENCE</scope>
    <source>
        <strain evidence="1">CBS 116435</strain>
    </source>
</reference>
<name>A0A9P4UTC5_9PEZI</name>